<comment type="similarity">
    <text evidence="2 7">Belongs to the glucose-6-phosphate dehydrogenase family.</text>
</comment>
<dbReference type="Gene3D" id="3.40.50.720">
    <property type="entry name" value="NAD(P)-binding Rossmann-like Domain"/>
    <property type="match status" value="1"/>
</dbReference>
<evidence type="ECO:0000259" key="9">
    <source>
        <dbReference type="Pfam" id="PF00479"/>
    </source>
</evidence>
<feature type="domain" description="Glucose-6-phosphate dehydrogenase C-terminal" evidence="10">
    <location>
        <begin position="190"/>
        <end position="484"/>
    </location>
</feature>
<dbReference type="HOGENOM" id="CLU_013524_5_0_6"/>
<feature type="binding site" evidence="7">
    <location>
        <position position="341"/>
    </location>
    <ligand>
        <name>substrate</name>
    </ligand>
</feature>
<comment type="function">
    <text evidence="7">Catalyzes the oxidation of glucose 6-phosphate to 6-phosphogluconolactone.</text>
</comment>
<dbReference type="InterPro" id="IPR001282">
    <property type="entry name" value="G6P_DH"/>
</dbReference>
<dbReference type="eggNOG" id="COG0364">
    <property type="taxonomic scope" value="Bacteria"/>
</dbReference>
<dbReference type="SUPFAM" id="SSF55347">
    <property type="entry name" value="Glyceraldehyde-3-phosphate dehydrogenase-like, C-terminal domain"/>
    <property type="match status" value="1"/>
</dbReference>
<evidence type="ECO:0000256" key="8">
    <source>
        <dbReference type="SAM" id="MobiDB-lite"/>
    </source>
</evidence>
<dbReference type="PANTHER" id="PTHR23429">
    <property type="entry name" value="GLUCOSE-6-PHOSPHATE 1-DEHYDROGENASE G6PD"/>
    <property type="match status" value="1"/>
</dbReference>
<dbReference type="KEGG" id="pen:PSEEN5500"/>
<feature type="binding site" evidence="7">
    <location>
        <position position="149"/>
    </location>
    <ligand>
        <name>NADP(+)</name>
        <dbReference type="ChEBI" id="CHEBI:58349"/>
    </ligand>
</feature>
<dbReference type="PIRSF" id="PIRSF000110">
    <property type="entry name" value="G6PD"/>
    <property type="match status" value="1"/>
</dbReference>
<dbReference type="STRING" id="384676.PSEEN5500"/>
<dbReference type="UniPathway" id="UPA00115">
    <property type="reaction ID" value="UER00408"/>
</dbReference>
<dbReference type="Pfam" id="PF02781">
    <property type="entry name" value="G6PD_C"/>
    <property type="match status" value="1"/>
</dbReference>
<dbReference type="PROSITE" id="PS00069">
    <property type="entry name" value="G6P_DEHYDROGENASE"/>
    <property type="match status" value="1"/>
</dbReference>
<comment type="caution">
    <text evidence="7">Lacks conserved residue(s) required for the propagation of feature annotation.</text>
</comment>
<feature type="region of interest" description="Disordered" evidence="8">
    <location>
        <begin position="459"/>
        <end position="485"/>
    </location>
</feature>
<proteinExistence type="inferred from homology"/>
<feature type="binding site" evidence="7">
    <location>
        <position position="217"/>
    </location>
    <ligand>
        <name>substrate</name>
    </ligand>
</feature>
<evidence type="ECO:0000256" key="7">
    <source>
        <dbReference type="HAMAP-Rule" id="MF_00966"/>
    </source>
</evidence>
<dbReference type="PRINTS" id="PR00079">
    <property type="entry name" value="G6PDHDRGNASE"/>
</dbReference>
<evidence type="ECO:0000256" key="6">
    <source>
        <dbReference type="ARBA" id="ARBA00023277"/>
    </source>
</evidence>
<feature type="binding site" evidence="7">
    <location>
        <position position="50"/>
    </location>
    <ligand>
        <name>NADP(+)</name>
        <dbReference type="ChEBI" id="CHEBI:58349"/>
    </ligand>
</feature>
<gene>
    <name evidence="11" type="primary">zwf-3</name>
    <name evidence="7" type="synonym">zwf</name>
    <name evidence="11" type="ordered locus">PSEEN5500</name>
</gene>
<evidence type="ECO:0000256" key="2">
    <source>
        <dbReference type="ARBA" id="ARBA00009975"/>
    </source>
</evidence>
<feature type="active site" description="Proton acceptor" evidence="7">
    <location>
        <position position="241"/>
    </location>
</feature>
<dbReference type="EMBL" id="CT573326">
    <property type="protein sequence ID" value="CAK18110.1"/>
    <property type="molecule type" value="Genomic_DNA"/>
</dbReference>
<evidence type="ECO:0000256" key="1">
    <source>
        <dbReference type="ARBA" id="ARBA00004937"/>
    </source>
</evidence>
<feature type="binding site" evidence="7">
    <location>
        <position position="236"/>
    </location>
    <ligand>
        <name>substrate</name>
    </ligand>
</feature>
<dbReference type="InterPro" id="IPR022674">
    <property type="entry name" value="G6P_DH_NAD-bd"/>
</dbReference>
<dbReference type="Pfam" id="PF00479">
    <property type="entry name" value="G6PD_N"/>
    <property type="match status" value="1"/>
</dbReference>
<dbReference type="GO" id="GO:0006006">
    <property type="term" value="P:glucose metabolic process"/>
    <property type="evidence" value="ECO:0007669"/>
    <property type="project" value="UniProtKB-KW"/>
</dbReference>
<dbReference type="HAMAP" id="MF_00966">
    <property type="entry name" value="G6PD"/>
    <property type="match status" value="1"/>
</dbReference>
<dbReference type="PANTHER" id="PTHR23429:SF0">
    <property type="entry name" value="GLUCOSE-6-PHOSPHATE 1-DEHYDROGENASE"/>
    <property type="match status" value="1"/>
</dbReference>
<dbReference type="GO" id="GO:0005829">
    <property type="term" value="C:cytosol"/>
    <property type="evidence" value="ECO:0007669"/>
    <property type="project" value="TreeGrafter"/>
</dbReference>
<dbReference type="InterPro" id="IPR019796">
    <property type="entry name" value="G6P_DH_AS"/>
</dbReference>
<dbReference type="NCBIfam" id="NF009492">
    <property type="entry name" value="PRK12853.1-3"/>
    <property type="match status" value="1"/>
</dbReference>
<accession>Q1I2M6</accession>
<feature type="binding site" evidence="7">
    <location>
        <position position="179"/>
    </location>
    <ligand>
        <name>substrate</name>
    </ligand>
</feature>
<dbReference type="SUPFAM" id="SSF51735">
    <property type="entry name" value="NAD(P)-binding Rossmann-fold domains"/>
    <property type="match status" value="1"/>
</dbReference>
<evidence type="ECO:0000313" key="12">
    <source>
        <dbReference type="Proteomes" id="UP000000658"/>
    </source>
</evidence>
<dbReference type="Gene3D" id="3.30.360.10">
    <property type="entry name" value="Dihydrodipicolinate Reductase, domain 2"/>
    <property type="match status" value="1"/>
</dbReference>
<name>Q1I2M6_PSEE4</name>
<comment type="catalytic activity">
    <reaction evidence="7">
        <text>D-glucose 6-phosphate + NADP(+) = 6-phospho-D-glucono-1,5-lactone + NADPH + H(+)</text>
        <dbReference type="Rhea" id="RHEA:15841"/>
        <dbReference type="ChEBI" id="CHEBI:15378"/>
        <dbReference type="ChEBI" id="CHEBI:57783"/>
        <dbReference type="ChEBI" id="CHEBI:57955"/>
        <dbReference type="ChEBI" id="CHEBI:58349"/>
        <dbReference type="ChEBI" id="CHEBI:61548"/>
        <dbReference type="EC" id="1.1.1.49"/>
    </reaction>
</comment>
<evidence type="ECO:0000256" key="4">
    <source>
        <dbReference type="ARBA" id="ARBA00022857"/>
    </source>
</evidence>
<feature type="domain" description="Glucose-6-phosphate dehydrogenase NAD-binding" evidence="9">
    <location>
        <begin position="14"/>
        <end position="188"/>
    </location>
</feature>
<dbReference type="NCBIfam" id="TIGR00871">
    <property type="entry name" value="zwf"/>
    <property type="match status" value="1"/>
</dbReference>
<protein>
    <recommendedName>
        <fullName evidence="7">Glucose-6-phosphate 1-dehydrogenase</fullName>
        <shortName evidence="7">G6PD</shortName>
        <ecNumber evidence="7">1.1.1.49</ecNumber>
    </recommendedName>
</protein>
<keyword evidence="6 7" id="KW-0119">Carbohydrate metabolism</keyword>
<keyword evidence="3 7" id="KW-0313">Glucose metabolism</keyword>
<comment type="pathway">
    <text evidence="1 7">Carbohydrate degradation; pentose phosphate pathway; D-ribulose 5-phosphate from D-glucose 6-phosphate (oxidative stage): step 1/3.</text>
</comment>
<organism evidence="11 12">
    <name type="scientific">Pseudomonas entomophila (strain L48)</name>
    <dbReference type="NCBI Taxonomy" id="384676"/>
    <lineage>
        <taxon>Bacteria</taxon>
        <taxon>Pseudomonadati</taxon>
        <taxon>Pseudomonadota</taxon>
        <taxon>Gammaproteobacteria</taxon>
        <taxon>Pseudomonadales</taxon>
        <taxon>Pseudomonadaceae</taxon>
        <taxon>Pseudomonas</taxon>
    </lineage>
</organism>
<feature type="binding site" evidence="7">
    <location>
        <position position="183"/>
    </location>
    <ligand>
        <name>substrate</name>
    </ligand>
</feature>
<dbReference type="InterPro" id="IPR022675">
    <property type="entry name" value="G6P_DH_C"/>
</dbReference>
<sequence length="485" mass="54940">MECGGLTIPCDILVFGGTGDLALHKLLPALYHLYREARLHNAVRIISLARRPLPRNDYVKLAERHCRAQIARQDFDEDVWQRFSARLDYFPMDAAQSADFGRLARYLGEPGGLTRIYYLATAPRLFVPIANHLRIAGLADSEARIVLEKPIGHSLESATAINEAIGDVFDESQVFRIDHYLGKETVQNLMALRFANALLEPVWRNSQVDHVQISVCETLGVENRGAYYDRAGATRDMLQNHLLQLLCLVAMEPPAQFEAEAVRDEKVKILRALKPITGQDVQDKTVRGQYGAGKIGGQEVPAYYFEKDVDNDSDTETFVAVQAHIDNWRWASVPFYLRTGKRMARRSSQIVIQFKPVPHELFSGGQVNQLLIQLQPDEHISLRMMTKSPGKGMRLAPVELDLNLAQAFAQTRRWEAYERLLLDVLEGDSTLFMRRDEVEAAWAWIDPILQGWEEHFQAPRPYPAGSNGPEQANSLLAHQGRHWHS</sequence>
<reference evidence="11 12" key="1">
    <citation type="journal article" date="2006" name="Nat. Biotechnol.">
        <title>Complete genome sequence of the entomopathogenic and metabolically versatile soil bacterium Pseudomonas entomophila.</title>
        <authorList>
            <person name="Vodovar N."/>
            <person name="Vallenet D."/>
            <person name="Cruveiller S."/>
            <person name="Rouy Z."/>
            <person name="Barbe V."/>
            <person name="Acosta C."/>
            <person name="Cattolico L."/>
            <person name="Jubin C."/>
            <person name="Lajus A."/>
            <person name="Segurens B."/>
            <person name="Vacherie B."/>
            <person name="Wincker P."/>
            <person name="Weissenbach J."/>
            <person name="Lemaitre B."/>
            <person name="Medigue C."/>
            <person name="Boccard F."/>
        </authorList>
    </citation>
    <scope>NUCLEOTIDE SEQUENCE [LARGE SCALE GENOMIC DNA]</scope>
    <source>
        <strain evidence="11 12">L48</strain>
    </source>
</reference>
<dbReference type="InterPro" id="IPR036291">
    <property type="entry name" value="NAD(P)-bd_dom_sf"/>
</dbReference>
<dbReference type="AlphaFoldDB" id="Q1I2M6"/>
<dbReference type="GO" id="GO:0050661">
    <property type="term" value="F:NADP binding"/>
    <property type="evidence" value="ECO:0007669"/>
    <property type="project" value="UniProtKB-UniRule"/>
</dbReference>
<evidence type="ECO:0000313" key="11">
    <source>
        <dbReference type="EMBL" id="CAK18110.1"/>
    </source>
</evidence>
<evidence type="ECO:0000256" key="5">
    <source>
        <dbReference type="ARBA" id="ARBA00023002"/>
    </source>
</evidence>
<evidence type="ECO:0000256" key="3">
    <source>
        <dbReference type="ARBA" id="ARBA00022526"/>
    </source>
</evidence>
<dbReference type="GO" id="GO:0004345">
    <property type="term" value="F:glucose-6-phosphate dehydrogenase activity"/>
    <property type="evidence" value="ECO:0007669"/>
    <property type="project" value="UniProtKB-UniRule"/>
</dbReference>
<dbReference type="Proteomes" id="UP000000658">
    <property type="component" value="Chromosome"/>
</dbReference>
<keyword evidence="4 7" id="KW-0521">NADP</keyword>
<keyword evidence="5 7" id="KW-0560">Oxidoreductase</keyword>
<dbReference type="EC" id="1.1.1.49" evidence="7"/>
<dbReference type="GO" id="GO:0009051">
    <property type="term" value="P:pentose-phosphate shunt, oxidative branch"/>
    <property type="evidence" value="ECO:0007669"/>
    <property type="project" value="TreeGrafter"/>
</dbReference>
<evidence type="ECO:0000259" key="10">
    <source>
        <dbReference type="Pfam" id="PF02781"/>
    </source>
</evidence>